<accession>A0A8T1XB28</accession>
<dbReference type="OrthoDB" id="160980at2759"/>
<protein>
    <submittedName>
        <fullName evidence="2">Uncharacterized protein</fullName>
    </submittedName>
</protein>
<feature type="region of interest" description="Disordered" evidence="1">
    <location>
        <begin position="249"/>
        <end position="268"/>
    </location>
</feature>
<evidence type="ECO:0000256" key="1">
    <source>
        <dbReference type="SAM" id="MobiDB-lite"/>
    </source>
</evidence>
<gene>
    <name evidence="2" type="ORF">PHYBOEH_002427</name>
</gene>
<dbReference type="Proteomes" id="UP000693981">
    <property type="component" value="Unassembled WGS sequence"/>
</dbReference>
<sequence length="544" mass="60691">MEGTASAADFDALAFDFRVRLWRVEAALTVRKFLSLGHAYEVHYSVPQASDGESNALQASDFGLQVNSLMGSHVFQVDKVLSEQLQFPMQFVDKVARKTSCEPIYTIQPDDYLVGMDKDDFLVCPRKLKQLNQDIAALSSSGVPGKKVVVLRFVRLEKPGQGTPLQRHSPGQILRTLDDIDNSLQYSVKKYEELIKSDRVAVQRLHSAKKILQYVKIMTCDTRNTLMEDRKISFADKFRQWYTAIIDPQQKERGAGGNDGATNGEARTGQPVEEMIVDMGAKPAANGAARTPRKRGILIASSSVASSHPATPKKRVRFALVLEQFDVPAAASVPTQATASPQFRKEQQAEMKVAPKPRTLHVEESRAYLLALFGPNADLVSSLEQLIVAVRSMSSLSKMSHEFKLTPDVKLWRELRVVGPSRYTARVRLGHLRCDCTASDESEATTTAIDRLTKDVAEHRRLYGGLLAYLKNHYGFSAENDNRKVKDAVFSYLVSAKIVRLHEIKQEGVVNPDTFDVVAFIQDLPLIWKRESSITDARSIACCY</sequence>
<dbReference type="EMBL" id="JAGDFL010000016">
    <property type="protein sequence ID" value="KAG7401243.1"/>
    <property type="molecule type" value="Genomic_DNA"/>
</dbReference>
<reference evidence="2" key="1">
    <citation type="submission" date="2021-02" db="EMBL/GenBank/DDBJ databases">
        <authorList>
            <person name="Palmer J.M."/>
        </authorList>
    </citation>
    <scope>NUCLEOTIDE SEQUENCE</scope>
    <source>
        <strain evidence="2">SCRP23</strain>
    </source>
</reference>
<proteinExistence type="predicted"/>
<dbReference type="AlphaFoldDB" id="A0A8T1XB28"/>
<comment type="caution">
    <text evidence="2">The sequence shown here is derived from an EMBL/GenBank/DDBJ whole genome shotgun (WGS) entry which is preliminary data.</text>
</comment>
<organism evidence="2 3">
    <name type="scientific">Phytophthora boehmeriae</name>
    <dbReference type="NCBI Taxonomy" id="109152"/>
    <lineage>
        <taxon>Eukaryota</taxon>
        <taxon>Sar</taxon>
        <taxon>Stramenopiles</taxon>
        <taxon>Oomycota</taxon>
        <taxon>Peronosporomycetes</taxon>
        <taxon>Peronosporales</taxon>
        <taxon>Peronosporaceae</taxon>
        <taxon>Phytophthora</taxon>
    </lineage>
</organism>
<evidence type="ECO:0000313" key="2">
    <source>
        <dbReference type="EMBL" id="KAG7401243.1"/>
    </source>
</evidence>
<evidence type="ECO:0000313" key="3">
    <source>
        <dbReference type="Proteomes" id="UP000693981"/>
    </source>
</evidence>
<keyword evidence="3" id="KW-1185">Reference proteome</keyword>
<name>A0A8T1XB28_9STRA</name>